<dbReference type="EMBL" id="CP014671">
    <property type="protein sequence ID" value="ANX05426.1"/>
    <property type="molecule type" value="Genomic_DNA"/>
</dbReference>
<dbReference type="GO" id="GO:0008654">
    <property type="term" value="P:phospholipid biosynthetic process"/>
    <property type="evidence" value="ECO:0007669"/>
    <property type="project" value="UniProtKB-UniRule"/>
</dbReference>
<keyword evidence="7 10" id="KW-0472">Membrane</keyword>
<evidence type="ECO:0000256" key="6">
    <source>
        <dbReference type="ARBA" id="ARBA00023098"/>
    </source>
</evidence>
<dbReference type="PANTHER" id="PTHR30309">
    <property type="entry name" value="INNER MEMBRANE PROTEIN YGIH"/>
    <property type="match status" value="1"/>
</dbReference>
<evidence type="ECO:0000256" key="8">
    <source>
        <dbReference type="ARBA" id="ARBA00023209"/>
    </source>
</evidence>
<keyword evidence="3 10" id="KW-0808">Transferase</keyword>
<keyword evidence="4 10" id="KW-0812">Transmembrane</keyword>
<dbReference type="GO" id="GO:0043772">
    <property type="term" value="F:acyl-phosphate glycerol-3-phosphate acyltransferase activity"/>
    <property type="evidence" value="ECO:0007669"/>
    <property type="project" value="UniProtKB-UniRule"/>
</dbReference>
<protein>
    <recommendedName>
        <fullName evidence="10">Glycerol-3-phosphate acyltransferase</fullName>
    </recommendedName>
    <alternativeName>
        <fullName evidence="10">Acyl-PO4 G3P acyltransferase</fullName>
    </alternativeName>
    <alternativeName>
        <fullName evidence="10">Acyl-phosphate--glycerol-3-phosphate acyltransferase</fullName>
    </alternativeName>
    <alternativeName>
        <fullName evidence="10">G3P acyltransferase</fullName>
        <shortName evidence="10">GPAT</shortName>
        <ecNumber evidence="10">2.3.1.275</ecNumber>
    </alternativeName>
    <alternativeName>
        <fullName evidence="10">Lysophosphatidic acid synthase</fullName>
        <shortName evidence="10">LPA synthase</shortName>
    </alternativeName>
</protein>
<feature type="transmembrane region" description="Helical" evidence="10">
    <location>
        <begin position="103"/>
        <end position="127"/>
    </location>
</feature>
<feature type="transmembrane region" description="Helical" evidence="10">
    <location>
        <begin position="78"/>
        <end position="97"/>
    </location>
</feature>
<evidence type="ECO:0000256" key="3">
    <source>
        <dbReference type="ARBA" id="ARBA00022679"/>
    </source>
</evidence>
<evidence type="ECO:0000256" key="5">
    <source>
        <dbReference type="ARBA" id="ARBA00022989"/>
    </source>
</evidence>
<comment type="catalytic activity">
    <reaction evidence="10">
        <text>an acyl phosphate + sn-glycerol 3-phosphate = a 1-acyl-sn-glycero-3-phosphate + phosphate</text>
        <dbReference type="Rhea" id="RHEA:34075"/>
        <dbReference type="ChEBI" id="CHEBI:43474"/>
        <dbReference type="ChEBI" id="CHEBI:57597"/>
        <dbReference type="ChEBI" id="CHEBI:57970"/>
        <dbReference type="ChEBI" id="CHEBI:59918"/>
        <dbReference type="EC" id="2.3.1.275"/>
    </reaction>
</comment>
<dbReference type="InParanoid" id="A0A1B1YXH9"/>
<keyword evidence="6 10" id="KW-0443">Lipid metabolism</keyword>
<dbReference type="EC" id="2.3.1.275" evidence="10"/>
<evidence type="ECO:0000256" key="10">
    <source>
        <dbReference type="HAMAP-Rule" id="MF_01043"/>
    </source>
</evidence>
<dbReference type="NCBIfam" id="TIGR00023">
    <property type="entry name" value="glycerol-3-phosphate 1-O-acyltransferase PlsY"/>
    <property type="match status" value="1"/>
</dbReference>
<evidence type="ECO:0000256" key="1">
    <source>
        <dbReference type="ARBA" id="ARBA00022475"/>
    </source>
</evidence>
<organism evidence="11 12">
    <name type="scientific">Immundisolibacter cernigliae</name>
    <dbReference type="NCBI Taxonomy" id="1810504"/>
    <lineage>
        <taxon>Bacteria</taxon>
        <taxon>Pseudomonadati</taxon>
        <taxon>Pseudomonadota</taxon>
        <taxon>Gammaproteobacteria</taxon>
        <taxon>Immundisolibacterales</taxon>
        <taxon>Immundisolibacteraceae</taxon>
        <taxon>Immundisolibacter</taxon>
    </lineage>
</organism>
<dbReference type="AlphaFoldDB" id="A0A1B1YXH9"/>
<dbReference type="PANTHER" id="PTHR30309:SF0">
    <property type="entry name" value="GLYCEROL-3-PHOSPHATE ACYLTRANSFERASE-RELATED"/>
    <property type="match status" value="1"/>
</dbReference>
<feature type="transmembrane region" description="Helical" evidence="10">
    <location>
        <begin position="134"/>
        <end position="152"/>
    </location>
</feature>
<keyword evidence="12" id="KW-1185">Reference proteome</keyword>
<gene>
    <name evidence="10" type="primary">plsY</name>
    <name evidence="11" type="ORF">PG2T_00885</name>
</gene>
<keyword evidence="11" id="KW-0012">Acyltransferase</keyword>
<reference evidence="12" key="1">
    <citation type="submission" date="2016-03" db="EMBL/GenBank/DDBJ databases">
        <title>Complete genome sequence of Solimmundus cernigliae, representing a novel lineage of polycyclic aromatic hydrocarbon degraders within the Gammaproteobacteria.</title>
        <authorList>
            <person name="Singleton D.R."/>
            <person name="Dickey A.N."/>
            <person name="Scholl E.H."/>
            <person name="Wright F.A."/>
            <person name="Aitken M.D."/>
        </authorList>
    </citation>
    <scope>NUCLEOTIDE SEQUENCE [LARGE SCALE GENOMIC DNA]</scope>
    <source>
        <strain evidence="12">TR3.2</strain>
    </source>
</reference>
<dbReference type="Pfam" id="PF02660">
    <property type="entry name" value="G3P_acyltransf"/>
    <property type="match status" value="1"/>
</dbReference>
<dbReference type="KEGG" id="gbi:PG2T_00885"/>
<comment type="function">
    <text evidence="10">Catalyzes the transfer of an acyl group from acyl-phosphate (acyl-PO(4)) to glycerol-3-phosphate (G3P) to form lysophosphatidic acid (LPA). This enzyme utilizes acyl-phosphate as fatty acyl donor, but not acyl-CoA or acyl-ACP.</text>
</comment>
<name>A0A1B1YXH9_9GAMM</name>
<evidence type="ECO:0000256" key="7">
    <source>
        <dbReference type="ARBA" id="ARBA00023136"/>
    </source>
</evidence>
<dbReference type="InterPro" id="IPR003811">
    <property type="entry name" value="G3P_acylTferase_PlsY"/>
</dbReference>
<dbReference type="FunCoup" id="A0A1B1YXH9">
    <property type="interactions" value="246"/>
</dbReference>
<keyword evidence="2 10" id="KW-0444">Lipid biosynthesis</keyword>
<comment type="similarity">
    <text evidence="10">Belongs to the PlsY family.</text>
</comment>
<dbReference type="HAMAP" id="MF_01043">
    <property type="entry name" value="PlsY"/>
    <property type="match status" value="1"/>
</dbReference>
<evidence type="ECO:0000256" key="2">
    <source>
        <dbReference type="ARBA" id="ARBA00022516"/>
    </source>
</evidence>
<keyword evidence="8 10" id="KW-0594">Phospholipid biosynthesis</keyword>
<accession>A0A1B1YXH9</accession>
<comment type="subcellular location">
    <subcellularLocation>
        <location evidence="10">Cell membrane</location>
        <topology evidence="10">Multi-pass membrane protein</topology>
    </subcellularLocation>
</comment>
<dbReference type="SMART" id="SM01207">
    <property type="entry name" value="G3P_acyltransf"/>
    <property type="match status" value="1"/>
</dbReference>
<dbReference type="STRING" id="1810504.PG2T_00885"/>
<evidence type="ECO:0000313" key="12">
    <source>
        <dbReference type="Proteomes" id="UP000092952"/>
    </source>
</evidence>
<evidence type="ECO:0000256" key="4">
    <source>
        <dbReference type="ARBA" id="ARBA00022692"/>
    </source>
</evidence>
<keyword evidence="1 10" id="KW-1003">Cell membrane</keyword>
<dbReference type="Proteomes" id="UP000092952">
    <property type="component" value="Chromosome"/>
</dbReference>
<evidence type="ECO:0000256" key="9">
    <source>
        <dbReference type="ARBA" id="ARBA00023264"/>
    </source>
</evidence>
<sequence length="199" mass="20683">MALTVVAYLLGSLSAAIVVCRLLGLPDPRGAGSRNPGATNVLRIGGKWPAFLTLAGDLLKGVLPVLLAHALHLPPWGLAAVMFAAFVGHLYPLYFGFVGGKGVATTLGVVLAMSPPVGLATCLTWLATAAITRYSSLAALVAIGLTPVYTFLWTRQPALAVATALIAVILTWRHRENIARLRAGTESRIGRKSAAPGAP</sequence>
<dbReference type="GO" id="GO:0005886">
    <property type="term" value="C:plasma membrane"/>
    <property type="evidence" value="ECO:0007669"/>
    <property type="project" value="UniProtKB-SubCell"/>
</dbReference>
<proteinExistence type="inferred from homology"/>
<comment type="pathway">
    <text evidence="10">Lipid metabolism; phospholipid metabolism.</text>
</comment>
<keyword evidence="5 10" id="KW-1133">Transmembrane helix</keyword>
<keyword evidence="9 10" id="KW-1208">Phospholipid metabolism</keyword>
<comment type="caution">
    <text evidence="10">Lacks conserved residue(s) required for the propagation of feature annotation.</text>
</comment>
<evidence type="ECO:0000313" key="11">
    <source>
        <dbReference type="EMBL" id="ANX05426.1"/>
    </source>
</evidence>
<dbReference type="UniPathway" id="UPA00085"/>
<comment type="subunit">
    <text evidence="10">Probably interacts with PlsX.</text>
</comment>